<feature type="region of interest" description="Disordered" evidence="6">
    <location>
        <begin position="745"/>
        <end position="807"/>
    </location>
</feature>
<dbReference type="Pfam" id="PF00069">
    <property type="entry name" value="Pkinase"/>
    <property type="match status" value="1"/>
</dbReference>
<dbReference type="AlphaFoldDB" id="A0AAD9P833"/>
<evidence type="ECO:0000313" key="9">
    <source>
        <dbReference type="Proteomes" id="UP001209878"/>
    </source>
</evidence>
<keyword evidence="4" id="KW-0418">Kinase</keyword>
<dbReference type="GO" id="GO:0005634">
    <property type="term" value="C:nucleus"/>
    <property type="evidence" value="ECO:0007669"/>
    <property type="project" value="TreeGrafter"/>
</dbReference>
<evidence type="ECO:0000256" key="3">
    <source>
        <dbReference type="ARBA" id="ARBA00022741"/>
    </source>
</evidence>
<feature type="domain" description="Protein kinase" evidence="7">
    <location>
        <begin position="1"/>
        <end position="168"/>
    </location>
</feature>
<dbReference type="PROSITE" id="PS50011">
    <property type="entry name" value="PROTEIN_KINASE_DOM"/>
    <property type="match status" value="1"/>
</dbReference>
<evidence type="ECO:0000313" key="8">
    <source>
        <dbReference type="EMBL" id="KAK2189919.1"/>
    </source>
</evidence>
<feature type="compositionally biased region" description="Polar residues" evidence="6">
    <location>
        <begin position="796"/>
        <end position="807"/>
    </location>
</feature>
<dbReference type="Proteomes" id="UP001209878">
    <property type="component" value="Unassembled WGS sequence"/>
</dbReference>
<evidence type="ECO:0000256" key="5">
    <source>
        <dbReference type="ARBA" id="ARBA00022840"/>
    </source>
</evidence>
<dbReference type="GO" id="GO:0004713">
    <property type="term" value="F:protein tyrosine kinase activity"/>
    <property type="evidence" value="ECO:0007669"/>
    <property type="project" value="TreeGrafter"/>
</dbReference>
<evidence type="ECO:0000256" key="4">
    <source>
        <dbReference type="ARBA" id="ARBA00022777"/>
    </source>
</evidence>
<dbReference type="Gene3D" id="1.10.510.10">
    <property type="entry name" value="Transferase(Phosphotransferase) domain 1"/>
    <property type="match status" value="1"/>
</dbReference>
<accession>A0AAD9P833</accession>
<dbReference type="GO" id="GO:0005737">
    <property type="term" value="C:cytoplasm"/>
    <property type="evidence" value="ECO:0007669"/>
    <property type="project" value="TreeGrafter"/>
</dbReference>
<feature type="compositionally biased region" description="Basic residues" evidence="6">
    <location>
        <begin position="770"/>
        <end position="783"/>
    </location>
</feature>
<dbReference type="InterPro" id="IPR011009">
    <property type="entry name" value="Kinase-like_dom_sf"/>
</dbReference>
<evidence type="ECO:0000256" key="1">
    <source>
        <dbReference type="ARBA" id="ARBA00022527"/>
    </source>
</evidence>
<proteinExistence type="predicted"/>
<dbReference type="PANTHER" id="PTHR24058:SF17">
    <property type="entry name" value="HOMEODOMAIN INTERACTING PROTEIN KINASE, ISOFORM D"/>
    <property type="match status" value="1"/>
</dbReference>
<evidence type="ECO:0000256" key="6">
    <source>
        <dbReference type="SAM" id="MobiDB-lite"/>
    </source>
</evidence>
<gene>
    <name evidence="8" type="ORF">NP493_94g05019</name>
</gene>
<dbReference type="GO" id="GO:0004674">
    <property type="term" value="F:protein serine/threonine kinase activity"/>
    <property type="evidence" value="ECO:0007669"/>
    <property type="project" value="UniProtKB-KW"/>
</dbReference>
<dbReference type="GO" id="GO:0005524">
    <property type="term" value="F:ATP binding"/>
    <property type="evidence" value="ECO:0007669"/>
    <property type="project" value="UniProtKB-KW"/>
</dbReference>
<feature type="compositionally biased region" description="Polar residues" evidence="6">
    <location>
        <begin position="748"/>
        <end position="764"/>
    </location>
</feature>
<dbReference type="EMBL" id="JAODUO010000094">
    <property type="protein sequence ID" value="KAK2189919.1"/>
    <property type="molecule type" value="Genomic_DNA"/>
</dbReference>
<keyword evidence="1" id="KW-0723">Serine/threonine-protein kinase</keyword>
<dbReference type="InterPro" id="IPR000719">
    <property type="entry name" value="Prot_kinase_dom"/>
</dbReference>
<dbReference type="SUPFAM" id="SSF56112">
    <property type="entry name" value="Protein kinase-like (PK-like)"/>
    <property type="match status" value="1"/>
</dbReference>
<feature type="compositionally biased region" description="Low complexity" evidence="6">
    <location>
        <begin position="507"/>
        <end position="526"/>
    </location>
</feature>
<keyword evidence="2" id="KW-0808">Transferase</keyword>
<keyword evidence="3" id="KW-0547">Nucleotide-binding</keyword>
<dbReference type="InterPro" id="IPR050494">
    <property type="entry name" value="Ser_Thr_dual-spec_kinase"/>
</dbReference>
<name>A0AAD9P833_RIDPI</name>
<sequence>MALRLRCRAPEILLGLPFCEAIDMWSLGCVIAELFLGWPLYPGSSEYDQIRYISQTQGLPSEHMLNSATKTTRFFNRQNTESNYPFWRLKSPEEHEAETNISSKEARKYIFNCLDDMAQINVPTNLEGSELMAEKVDRREFIDLLKRMLTLDLERRITPGEALNHAFITLSHLVDYAHCGTVKQSVQAMEICRRPNLTMFDGLNRPSAGLMASYLPSTSANITFTFNNHINSLTNQMSSQLLATNATAQPSAELQYMQQPLQAGTYIQYQPTSHLSQPLQPQHANLPQFGALPGTADTFPQSLWLTTGPKPPYSLRVENAIPMVTQPPQTLQIQPQIIAQQQVSAPQFVPVSMIEQNGRQMLITNAPVTSWPSQRQVLVPSWQQLPGLASQGIPDSWRRPLEVRDQAVFERFVERPHHGAAQPVAAAAASLLPQTSAPQMWNMMPQHLVLTSRQAGLLNSQSGSHASHGRGSHASHSSKRQNNKQKFQKETVSSHLSPVKKRAKENTPPGMTTTDSTTTQVATHTTDWQRGNSTTKTSSYKTQRHTIVIPDTPSPAVSVITISSDSDSEEEKKCSGSPHGCKPDCTACQSSRMKQSCSLSSTSSSVISSMSEADHNLINLSPSVLKDMQRGRNTVGSCLTVPDILDSESEDRRSQSKVSFALIKDEPASTVDLGYSETHTRTVTSLDVVRDAMLKTGSLGTAPVDSPGFTDIVNIRGLKSDEKPTKRFEVRRPTARDIDMSAMASTVHVKSQQMSPPVRQQTMAKSSSSQHHHSSHSHSKHRPPNLNLGAGGSGTGRSHLQPPQASGTYLHAGLPLYLSTPTIAEHHRDFHHCGSRVSPVHKYILPAHQQTHVLSGVQQLGPFSPGGIVPPPAHQSPRHVQYTHPLPAHIHPVLHSPGGLHPVAYTQQMGAPTYVNSPSGGIYTTFPLSPTKPRQYQYLYQTFTHD</sequence>
<keyword evidence="9" id="KW-1185">Reference proteome</keyword>
<evidence type="ECO:0000259" key="7">
    <source>
        <dbReference type="PROSITE" id="PS50011"/>
    </source>
</evidence>
<dbReference type="PANTHER" id="PTHR24058">
    <property type="entry name" value="DUAL SPECIFICITY PROTEIN KINASE"/>
    <property type="match status" value="1"/>
</dbReference>
<organism evidence="8 9">
    <name type="scientific">Ridgeia piscesae</name>
    <name type="common">Tubeworm</name>
    <dbReference type="NCBI Taxonomy" id="27915"/>
    <lineage>
        <taxon>Eukaryota</taxon>
        <taxon>Metazoa</taxon>
        <taxon>Spiralia</taxon>
        <taxon>Lophotrochozoa</taxon>
        <taxon>Annelida</taxon>
        <taxon>Polychaeta</taxon>
        <taxon>Sedentaria</taxon>
        <taxon>Canalipalpata</taxon>
        <taxon>Sabellida</taxon>
        <taxon>Siboglinidae</taxon>
        <taxon>Ridgeia</taxon>
    </lineage>
</organism>
<feature type="region of interest" description="Disordered" evidence="6">
    <location>
        <begin position="459"/>
        <end position="541"/>
    </location>
</feature>
<keyword evidence="5" id="KW-0067">ATP-binding</keyword>
<feature type="compositionally biased region" description="Polar residues" evidence="6">
    <location>
        <begin position="528"/>
        <end position="541"/>
    </location>
</feature>
<feature type="compositionally biased region" description="Basic residues" evidence="6">
    <location>
        <begin position="467"/>
        <end position="483"/>
    </location>
</feature>
<reference evidence="8" key="1">
    <citation type="journal article" date="2023" name="Mol. Biol. Evol.">
        <title>Third-Generation Sequencing Reveals the Adaptive Role of the Epigenome in Three Deep-Sea Polychaetes.</title>
        <authorList>
            <person name="Perez M."/>
            <person name="Aroh O."/>
            <person name="Sun Y."/>
            <person name="Lan Y."/>
            <person name="Juniper S.K."/>
            <person name="Young C.R."/>
            <person name="Angers B."/>
            <person name="Qian P.Y."/>
        </authorList>
    </citation>
    <scope>NUCLEOTIDE SEQUENCE</scope>
    <source>
        <strain evidence="8">R07B-5</strain>
    </source>
</reference>
<comment type="caution">
    <text evidence="8">The sequence shown here is derived from an EMBL/GenBank/DDBJ whole genome shotgun (WGS) entry which is preliminary data.</text>
</comment>
<protein>
    <recommendedName>
        <fullName evidence="7">Protein kinase domain-containing protein</fullName>
    </recommendedName>
</protein>
<evidence type="ECO:0000256" key="2">
    <source>
        <dbReference type="ARBA" id="ARBA00022679"/>
    </source>
</evidence>